<dbReference type="WBParaSite" id="Hba_03919">
    <property type="protein sequence ID" value="Hba_03919"/>
    <property type="gene ID" value="Hba_03919"/>
</dbReference>
<organism evidence="1 2">
    <name type="scientific">Heterorhabditis bacteriophora</name>
    <name type="common">Entomopathogenic nematode worm</name>
    <dbReference type="NCBI Taxonomy" id="37862"/>
    <lineage>
        <taxon>Eukaryota</taxon>
        <taxon>Metazoa</taxon>
        <taxon>Ecdysozoa</taxon>
        <taxon>Nematoda</taxon>
        <taxon>Chromadorea</taxon>
        <taxon>Rhabditida</taxon>
        <taxon>Rhabditina</taxon>
        <taxon>Rhabditomorpha</taxon>
        <taxon>Strongyloidea</taxon>
        <taxon>Heterorhabditidae</taxon>
        <taxon>Heterorhabditis</taxon>
    </lineage>
</organism>
<dbReference type="Proteomes" id="UP000095283">
    <property type="component" value="Unplaced"/>
</dbReference>
<reference evidence="2" key="1">
    <citation type="submission" date="2016-11" db="UniProtKB">
        <authorList>
            <consortium name="WormBaseParasite"/>
        </authorList>
    </citation>
    <scope>IDENTIFICATION</scope>
</reference>
<keyword evidence="1" id="KW-1185">Reference proteome</keyword>
<accession>A0A1I7WG08</accession>
<dbReference type="AlphaFoldDB" id="A0A1I7WG08"/>
<proteinExistence type="predicted"/>
<name>A0A1I7WG08_HETBA</name>
<sequence length="25" mass="3161">MLVLYCFYRYQVISSSINFLYYLFN</sequence>
<evidence type="ECO:0000313" key="1">
    <source>
        <dbReference type="Proteomes" id="UP000095283"/>
    </source>
</evidence>
<evidence type="ECO:0000313" key="2">
    <source>
        <dbReference type="WBParaSite" id="Hba_03919"/>
    </source>
</evidence>
<protein>
    <submittedName>
        <fullName evidence="2">Uncharacterized protein</fullName>
    </submittedName>
</protein>